<evidence type="ECO:0000313" key="2">
    <source>
        <dbReference type="EMBL" id="RCV06999.1"/>
    </source>
</evidence>
<reference evidence="2" key="1">
    <citation type="journal article" date="2012" name="Nat. Biotechnol.">
        <title>Reference genome sequence of the model plant Setaria.</title>
        <authorList>
            <person name="Bennetzen J.L."/>
            <person name="Schmutz J."/>
            <person name="Wang H."/>
            <person name="Percifield R."/>
            <person name="Hawkins J."/>
            <person name="Pontaroli A.C."/>
            <person name="Estep M."/>
            <person name="Feng L."/>
            <person name="Vaughn J.N."/>
            <person name="Grimwood J."/>
            <person name="Jenkins J."/>
            <person name="Barry K."/>
            <person name="Lindquist E."/>
            <person name="Hellsten U."/>
            <person name="Deshpande S."/>
            <person name="Wang X."/>
            <person name="Wu X."/>
            <person name="Mitros T."/>
            <person name="Triplett J."/>
            <person name="Yang X."/>
            <person name="Ye C.Y."/>
            <person name="Mauro-Herrera M."/>
            <person name="Wang L."/>
            <person name="Li P."/>
            <person name="Sharma M."/>
            <person name="Sharma R."/>
            <person name="Ronald P.C."/>
            <person name="Panaud O."/>
            <person name="Kellogg E.A."/>
            <person name="Brutnell T.P."/>
            <person name="Doust A.N."/>
            <person name="Tuskan G.A."/>
            <person name="Rokhsar D."/>
            <person name="Devos K.M."/>
        </authorList>
    </citation>
    <scope>NUCLEOTIDE SEQUENCE [LARGE SCALE GENOMIC DNA]</scope>
    <source>
        <strain evidence="2">Yugu1</strain>
    </source>
</reference>
<dbReference type="AlphaFoldDB" id="A0A368PMX0"/>
<evidence type="ECO:0000256" key="1">
    <source>
        <dbReference type="SAM" id="MobiDB-lite"/>
    </source>
</evidence>
<feature type="region of interest" description="Disordered" evidence="1">
    <location>
        <begin position="1"/>
        <end position="35"/>
    </location>
</feature>
<feature type="region of interest" description="Disordered" evidence="1">
    <location>
        <begin position="65"/>
        <end position="109"/>
    </location>
</feature>
<reference evidence="2" key="2">
    <citation type="submission" date="2015-07" db="EMBL/GenBank/DDBJ databases">
        <authorList>
            <person name="Noorani M."/>
        </authorList>
    </citation>
    <scope>NUCLEOTIDE SEQUENCE</scope>
    <source>
        <strain evidence="2">Yugu1</strain>
    </source>
</reference>
<organism evidence="2">
    <name type="scientific">Setaria italica</name>
    <name type="common">Foxtail millet</name>
    <name type="synonym">Panicum italicum</name>
    <dbReference type="NCBI Taxonomy" id="4555"/>
    <lineage>
        <taxon>Eukaryota</taxon>
        <taxon>Viridiplantae</taxon>
        <taxon>Streptophyta</taxon>
        <taxon>Embryophyta</taxon>
        <taxon>Tracheophyta</taxon>
        <taxon>Spermatophyta</taxon>
        <taxon>Magnoliopsida</taxon>
        <taxon>Liliopsida</taxon>
        <taxon>Poales</taxon>
        <taxon>Poaceae</taxon>
        <taxon>PACMAD clade</taxon>
        <taxon>Panicoideae</taxon>
        <taxon>Panicodae</taxon>
        <taxon>Paniceae</taxon>
        <taxon>Cenchrinae</taxon>
        <taxon>Setaria</taxon>
    </lineage>
</organism>
<sequence>MRSCRQTAPERLEGSRNRTSSAVPSSRQLHLNGGNAHAAPCDRGLPVACPMRQTPCLSLGAVARVGGRRRGGRRSRQGRGRGRRGKPHDASESGAGKAQGREPAPGRARWPAATADGLRACECFVERQSHLCTNANNPSYVAREGVLFHGSLKEGPQKPNDKQNLKAGAEAMKTTVLHFHAQEALTRDNGVVLLW</sequence>
<protein>
    <submittedName>
        <fullName evidence="2">Uncharacterized protein</fullName>
    </submittedName>
</protein>
<feature type="compositionally biased region" description="Polar residues" evidence="1">
    <location>
        <begin position="17"/>
        <end position="29"/>
    </location>
</feature>
<accession>A0A368PMX0</accession>
<dbReference type="EMBL" id="CM003528">
    <property type="protein sequence ID" value="RCV06999.1"/>
    <property type="molecule type" value="Genomic_DNA"/>
</dbReference>
<name>A0A368PMX0_SETIT</name>
<feature type="compositionally biased region" description="Basic residues" evidence="1">
    <location>
        <begin position="66"/>
        <end position="86"/>
    </location>
</feature>
<proteinExistence type="predicted"/>
<gene>
    <name evidence="2" type="ORF">SETIT_1G209200v2</name>
</gene>